<name>A0ABD3GYK5_9MARC</name>
<dbReference type="EMBL" id="JBJQOH010000006">
    <property type="protein sequence ID" value="KAL3682219.1"/>
    <property type="molecule type" value="Genomic_DNA"/>
</dbReference>
<comment type="caution">
    <text evidence="1">The sequence shown here is derived from an EMBL/GenBank/DDBJ whole genome shotgun (WGS) entry which is preliminary data.</text>
</comment>
<evidence type="ECO:0000313" key="2">
    <source>
        <dbReference type="Proteomes" id="UP001633002"/>
    </source>
</evidence>
<accession>A0ABD3GYK5</accession>
<reference evidence="1 2" key="1">
    <citation type="submission" date="2024-09" db="EMBL/GenBank/DDBJ databases">
        <title>Chromosome-scale assembly of Riccia sorocarpa.</title>
        <authorList>
            <person name="Paukszto L."/>
        </authorList>
    </citation>
    <scope>NUCLEOTIDE SEQUENCE [LARGE SCALE GENOMIC DNA]</scope>
    <source>
        <strain evidence="1">LP-2024</strain>
        <tissue evidence="1">Aerial parts of the thallus</tissue>
    </source>
</reference>
<proteinExistence type="predicted"/>
<evidence type="ECO:0000313" key="1">
    <source>
        <dbReference type="EMBL" id="KAL3682219.1"/>
    </source>
</evidence>
<protein>
    <submittedName>
        <fullName evidence="1">Uncharacterized protein</fullName>
    </submittedName>
</protein>
<gene>
    <name evidence="1" type="ORF">R1sor_000241</name>
</gene>
<keyword evidence="2" id="KW-1185">Reference proteome</keyword>
<dbReference type="AlphaFoldDB" id="A0ABD3GYK5"/>
<dbReference type="Proteomes" id="UP001633002">
    <property type="component" value="Unassembled WGS sequence"/>
</dbReference>
<sequence>MATEEEVAAALKKTLTPISQTDLTPWKNSVSTLVRELSLERQHTQRLKGQRTQLELEVARGKKVPKMTLWVAEQLKLARDTEQKMGARIEALEAALHAKGGHVTDTEEESALQHIQAKMQTANSKLDSLLGVSSSPKRGESQEATTNGTLTPFVSKAPLSGRAPSSEYEFAVSVRVLLAAAGCVYSELTPLSFGW</sequence>
<organism evidence="1 2">
    <name type="scientific">Riccia sorocarpa</name>
    <dbReference type="NCBI Taxonomy" id="122646"/>
    <lineage>
        <taxon>Eukaryota</taxon>
        <taxon>Viridiplantae</taxon>
        <taxon>Streptophyta</taxon>
        <taxon>Embryophyta</taxon>
        <taxon>Marchantiophyta</taxon>
        <taxon>Marchantiopsida</taxon>
        <taxon>Marchantiidae</taxon>
        <taxon>Marchantiales</taxon>
        <taxon>Ricciaceae</taxon>
        <taxon>Riccia</taxon>
    </lineage>
</organism>